<feature type="region of interest" description="Disordered" evidence="1">
    <location>
        <begin position="105"/>
        <end position="140"/>
    </location>
</feature>
<dbReference type="InterPro" id="IPR058594">
    <property type="entry name" value="PB1-like_dom_pln"/>
</dbReference>
<dbReference type="Proteomes" id="UP001229421">
    <property type="component" value="Unassembled WGS sequence"/>
</dbReference>
<name>A0AAD8KZJ5_TARER</name>
<keyword evidence="2" id="KW-0812">Transmembrane</keyword>
<feature type="transmembrane region" description="Helical" evidence="2">
    <location>
        <begin position="611"/>
        <end position="631"/>
    </location>
</feature>
<dbReference type="PANTHER" id="PTHR31973:SF197">
    <property type="entry name" value="SWIM-TYPE DOMAIN-CONTAINING PROTEIN"/>
    <property type="match status" value="1"/>
</dbReference>
<dbReference type="EMBL" id="JAUHHV010000002">
    <property type="protein sequence ID" value="KAK1431469.1"/>
    <property type="molecule type" value="Genomic_DNA"/>
</dbReference>
<accession>A0AAD8KZJ5</accession>
<evidence type="ECO:0000259" key="3">
    <source>
        <dbReference type="Pfam" id="PF26130"/>
    </source>
</evidence>
<proteinExistence type="predicted"/>
<reference evidence="4" key="1">
    <citation type="journal article" date="2023" name="bioRxiv">
        <title>Improved chromosome-level genome assembly for marigold (Tagetes erecta).</title>
        <authorList>
            <person name="Jiang F."/>
            <person name="Yuan L."/>
            <person name="Wang S."/>
            <person name="Wang H."/>
            <person name="Xu D."/>
            <person name="Wang A."/>
            <person name="Fan W."/>
        </authorList>
    </citation>
    <scope>NUCLEOTIDE SEQUENCE</scope>
    <source>
        <strain evidence="4">WSJ</strain>
        <tissue evidence="4">Leaf</tissue>
    </source>
</reference>
<feature type="region of interest" description="Disordered" evidence="1">
    <location>
        <begin position="282"/>
        <end position="301"/>
    </location>
</feature>
<feature type="region of interest" description="Disordered" evidence="1">
    <location>
        <begin position="184"/>
        <end position="232"/>
    </location>
</feature>
<dbReference type="PANTHER" id="PTHR31973">
    <property type="entry name" value="POLYPROTEIN, PUTATIVE-RELATED"/>
    <property type="match status" value="1"/>
</dbReference>
<feature type="compositionally biased region" description="Acidic residues" evidence="1">
    <location>
        <begin position="201"/>
        <end position="232"/>
    </location>
</feature>
<comment type="caution">
    <text evidence="4">The sequence shown here is derived from an EMBL/GenBank/DDBJ whole genome shotgun (WGS) entry which is preliminary data.</text>
</comment>
<feature type="domain" description="PB1-like" evidence="3">
    <location>
        <begin position="1"/>
        <end position="84"/>
    </location>
</feature>
<sequence>MDDTITINLWYDGTLEDTPRPKYVGGYSALLRLDVDKLSYFEIVDYVMDTGCYKSKDYDLYCIDKTGVLKRLVSDKDVTEFATSTNPLDPLDLYVHQGPISKPNLDASVTHSNPFSSPTRSPIISPTSSPISSPLPSNYTPRYTKASARRLALEATNSDGLVKDKESVVDVIDLDTTTVVKSQVPKYTKSTARRRDTENGGSDDDSDSSEEDGDADKEVIDEEVISCDSDDDDEWRESVAKIKKVKQADAESTQKVLEECLNKFVGPGLTEIETEAQGIEAHSSYEDSDGDVNTPGESEDDDILGKKYKEIVPVVNEQTNWKKFKWVVGTRFPTRESVKEAVRKYAVATGRDLTISVGDKSRQGRVGVSCIKGCPFFIYCSFHSGKGCYMVKKVIKNHNCQRNMSRNRQLTSQFIATEFLPVFKARPHWSAKEIQLAVKEKYKVIIKKWMAYKAKKRAHKMLHGAYCEADFDKAVKEMTEIDKDAAEAFLKQNPRCFSRCFLKTKTKTDVNVNNMAETFNGYIIQARSKHLYFMLEDIRVAIMTRLTTMHTQMSKEDVIVCPRIQTKLNKEKNLAVWQSTQSKAAKAIKASKAGYYQGKGKIQGQMSAVSWLAYVLNGHAVFWMWFLVWLLEEDDDTDFILSSVLYAWCWCEEDDGIRATFI</sequence>
<evidence type="ECO:0000256" key="2">
    <source>
        <dbReference type="SAM" id="Phobius"/>
    </source>
</evidence>
<evidence type="ECO:0000313" key="4">
    <source>
        <dbReference type="EMBL" id="KAK1431469.1"/>
    </source>
</evidence>
<keyword evidence="2" id="KW-1133">Transmembrane helix</keyword>
<dbReference type="AlphaFoldDB" id="A0AAD8KZJ5"/>
<keyword evidence="2" id="KW-0472">Membrane</keyword>
<evidence type="ECO:0000313" key="5">
    <source>
        <dbReference type="Proteomes" id="UP001229421"/>
    </source>
</evidence>
<protein>
    <recommendedName>
        <fullName evidence="3">PB1-like domain-containing protein</fullName>
    </recommendedName>
</protein>
<feature type="compositionally biased region" description="Low complexity" evidence="1">
    <location>
        <begin position="114"/>
        <end position="137"/>
    </location>
</feature>
<evidence type="ECO:0000256" key="1">
    <source>
        <dbReference type="SAM" id="MobiDB-lite"/>
    </source>
</evidence>
<dbReference type="Pfam" id="PF26130">
    <property type="entry name" value="PB1-like"/>
    <property type="match status" value="1"/>
</dbReference>
<gene>
    <name evidence="4" type="ORF">QVD17_07928</name>
</gene>
<organism evidence="4 5">
    <name type="scientific">Tagetes erecta</name>
    <name type="common">African marigold</name>
    <dbReference type="NCBI Taxonomy" id="13708"/>
    <lineage>
        <taxon>Eukaryota</taxon>
        <taxon>Viridiplantae</taxon>
        <taxon>Streptophyta</taxon>
        <taxon>Embryophyta</taxon>
        <taxon>Tracheophyta</taxon>
        <taxon>Spermatophyta</taxon>
        <taxon>Magnoliopsida</taxon>
        <taxon>eudicotyledons</taxon>
        <taxon>Gunneridae</taxon>
        <taxon>Pentapetalae</taxon>
        <taxon>asterids</taxon>
        <taxon>campanulids</taxon>
        <taxon>Asterales</taxon>
        <taxon>Asteraceae</taxon>
        <taxon>Asteroideae</taxon>
        <taxon>Heliantheae alliance</taxon>
        <taxon>Tageteae</taxon>
        <taxon>Tagetes</taxon>
    </lineage>
</organism>
<keyword evidence="5" id="KW-1185">Reference proteome</keyword>